<sequence>MSLVHAIPPDLAMIVKPLKIFIICCARMLILNDFITTVISLIRQHEFGLHPFSTYKIKLLV</sequence>
<gene>
    <name evidence="2" type="ORF">TSUD_389240</name>
</gene>
<dbReference type="EMBL" id="DF974328">
    <property type="protein sequence ID" value="GAU47574.1"/>
    <property type="molecule type" value="Genomic_DNA"/>
</dbReference>
<evidence type="ECO:0000256" key="1">
    <source>
        <dbReference type="SAM" id="Phobius"/>
    </source>
</evidence>
<reference evidence="3" key="1">
    <citation type="journal article" date="2017" name="Front. Plant Sci.">
        <title>Climate Clever Clovers: New Paradigm to Reduce the Environmental Footprint of Ruminants by Breeding Low Methanogenic Forages Utilizing Haplotype Variation.</title>
        <authorList>
            <person name="Kaur P."/>
            <person name="Appels R."/>
            <person name="Bayer P.E."/>
            <person name="Keeble-Gagnere G."/>
            <person name="Wang J."/>
            <person name="Hirakawa H."/>
            <person name="Shirasawa K."/>
            <person name="Vercoe P."/>
            <person name="Stefanova K."/>
            <person name="Durmic Z."/>
            <person name="Nichols P."/>
            <person name="Revell C."/>
            <person name="Isobe S.N."/>
            <person name="Edwards D."/>
            <person name="Erskine W."/>
        </authorList>
    </citation>
    <scope>NUCLEOTIDE SEQUENCE [LARGE SCALE GENOMIC DNA]</scope>
    <source>
        <strain evidence="3">cv. Daliak</strain>
    </source>
</reference>
<organism evidence="2 3">
    <name type="scientific">Trifolium subterraneum</name>
    <name type="common">Subterranean clover</name>
    <dbReference type="NCBI Taxonomy" id="3900"/>
    <lineage>
        <taxon>Eukaryota</taxon>
        <taxon>Viridiplantae</taxon>
        <taxon>Streptophyta</taxon>
        <taxon>Embryophyta</taxon>
        <taxon>Tracheophyta</taxon>
        <taxon>Spermatophyta</taxon>
        <taxon>Magnoliopsida</taxon>
        <taxon>eudicotyledons</taxon>
        <taxon>Gunneridae</taxon>
        <taxon>Pentapetalae</taxon>
        <taxon>rosids</taxon>
        <taxon>fabids</taxon>
        <taxon>Fabales</taxon>
        <taxon>Fabaceae</taxon>
        <taxon>Papilionoideae</taxon>
        <taxon>50 kb inversion clade</taxon>
        <taxon>NPAAA clade</taxon>
        <taxon>Hologalegina</taxon>
        <taxon>IRL clade</taxon>
        <taxon>Trifolieae</taxon>
        <taxon>Trifolium</taxon>
    </lineage>
</organism>
<keyword evidence="1" id="KW-1133">Transmembrane helix</keyword>
<dbReference type="OrthoDB" id="10405977at2759"/>
<dbReference type="Proteomes" id="UP000242715">
    <property type="component" value="Unassembled WGS sequence"/>
</dbReference>
<name>A0A2Z6NTJ6_TRISU</name>
<protein>
    <submittedName>
        <fullName evidence="2">Uncharacterized protein</fullName>
    </submittedName>
</protein>
<keyword evidence="3" id="KW-1185">Reference proteome</keyword>
<feature type="transmembrane region" description="Helical" evidence="1">
    <location>
        <begin position="20"/>
        <end position="42"/>
    </location>
</feature>
<dbReference type="AlphaFoldDB" id="A0A2Z6NTJ6"/>
<proteinExistence type="predicted"/>
<accession>A0A2Z6NTJ6</accession>
<keyword evidence="1" id="KW-0472">Membrane</keyword>
<evidence type="ECO:0000313" key="2">
    <source>
        <dbReference type="EMBL" id="GAU47574.1"/>
    </source>
</evidence>
<evidence type="ECO:0000313" key="3">
    <source>
        <dbReference type="Proteomes" id="UP000242715"/>
    </source>
</evidence>
<keyword evidence="1" id="KW-0812">Transmembrane</keyword>